<dbReference type="GO" id="GO:0043138">
    <property type="term" value="F:3'-5' DNA helicase activity"/>
    <property type="evidence" value="ECO:0007669"/>
    <property type="project" value="TreeGrafter"/>
</dbReference>
<keyword evidence="2" id="KW-0378">Hydrolase</keyword>
<dbReference type="PROSITE" id="PS51198">
    <property type="entry name" value="UVRD_HELICASE_ATP_BIND"/>
    <property type="match status" value="1"/>
</dbReference>
<dbReference type="GO" id="GO:0016787">
    <property type="term" value="F:hydrolase activity"/>
    <property type="evidence" value="ECO:0007669"/>
    <property type="project" value="UniProtKB-KW"/>
</dbReference>
<dbReference type="PANTHER" id="PTHR11070">
    <property type="entry name" value="UVRD / RECB / PCRA DNA HELICASE FAMILY MEMBER"/>
    <property type="match status" value="1"/>
</dbReference>
<sequence length="324" mass="36580">MHDKLLRQLTTSQRKAIFHVEGPLLVLAGPGSGKTRVITYRVAALIDSRIQPYNICAITFTNKAAEEMRQRVVALGTPAGPHISTFHSLCVTILRQYADRAAINPNFSIYDESDQLRCIKQAVKDCELDTTNFPPARMLEAISTLKNNLEDVDSFKAGADGFFAKTLAKIYARYQHILAEHNALDFDDLLVKAAFLLRDCSDVCSELGNRFKFLLIDEYQDTNHAQYRIAKTLVSQHNNICATGDPDQSIYRWRGADIRNILAFENDWPDAIVVKLEENFRSTTNILEMADNLIAANQKRKQKTLIPTKSRGRDVVVTVVEDEF</sequence>
<comment type="caution">
    <text evidence="8">The sequence shown here is derived from an EMBL/GenBank/DDBJ whole genome shotgun (WGS) entry which is preliminary data.</text>
</comment>
<dbReference type="AlphaFoldDB" id="X1AHK2"/>
<dbReference type="PANTHER" id="PTHR11070:SF2">
    <property type="entry name" value="ATP-DEPENDENT DNA HELICASE SRS2"/>
    <property type="match status" value="1"/>
</dbReference>
<proteinExistence type="predicted"/>
<keyword evidence="3" id="KW-0347">Helicase</keyword>
<reference evidence="8" key="1">
    <citation type="journal article" date="2014" name="Front. Microbiol.">
        <title>High frequency of phylogenetically diverse reductive dehalogenase-homologous genes in deep subseafloor sedimentary metagenomes.</title>
        <authorList>
            <person name="Kawai M."/>
            <person name="Futagami T."/>
            <person name="Toyoda A."/>
            <person name="Takaki Y."/>
            <person name="Nishi S."/>
            <person name="Hori S."/>
            <person name="Arai W."/>
            <person name="Tsubouchi T."/>
            <person name="Morono Y."/>
            <person name="Uchiyama I."/>
            <person name="Ito T."/>
            <person name="Fujiyama A."/>
            <person name="Inagaki F."/>
            <person name="Takami H."/>
        </authorList>
    </citation>
    <scope>NUCLEOTIDE SEQUENCE</scope>
    <source>
        <strain evidence="8">Expedition CK06-06</strain>
    </source>
</reference>
<dbReference type="InterPro" id="IPR014016">
    <property type="entry name" value="UvrD-like_ATP-bd"/>
</dbReference>
<evidence type="ECO:0000256" key="4">
    <source>
        <dbReference type="ARBA" id="ARBA00022840"/>
    </source>
</evidence>
<feature type="non-terminal residue" evidence="8">
    <location>
        <position position="324"/>
    </location>
</feature>
<dbReference type="SUPFAM" id="SSF52540">
    <property type="entry name" value="P-loop containing nucleoside triphosphate hydrolases"/>
    <property type="match status" value="1"/>
</dbReference>
<keyword evidence="5" id="KW-0238">DNA-binding</keyword>
<gene>
    <name evidence="8" type="ORF">S01H4_14144</name>
</gene>
<dbReference type="Pfam" id="PF00580">
    <property type="entry name" value="UvrD-helicase"/>
    <property type="match status" value="1"/>
</dbReference>
<feature type="domain" description="UvrD-like helicase ATP-binding" evidence="7">
    <location>
        <begin position="7"/>
        <end position="283"/>
    </location>
</feature>
<dbReference type="InterPro" id="IPR027417">
    <property type="entry name" value="P-loop_NTPase"/>
</dbReference>
<evidence type="ECO:0000256" key="2">
    <source>
        <dbReference type="ARBA" id="ARBA00022801"/>
    </source>
</evidence>
<dbReference type="GO" id="GO:0000725">
    <property type="term" value="P:recombinational repair"/>
    <property type="evidence" value="ECO:0007669"/>
    <property type="project" value="TreeGrafter"/>
</dbReference>
<keyword evidence="1" id="KW-0547">Nucleotide-binding</keyword>
<evidence type="ECO:0000313" key="8">
    <source>
        <dbReference type="EMBL" id="GAG59496.1"/>
    </source>
</evidence>
<evidence type="ECO:0000256" key="5">
    <source>
        <dbReference type="ARBA" id="ARBA00023125"/>
    </source>
</evidence>
<dbReference type="CDD" id="cd17932">
    <property type="entry name" value="DEXQc_UvrD"/>
    <property type="match status" value="1"/>
</dbReference>
<evidence type="ECO:0000256" key="1">
    <source>
        <dbReference type="ARBA" id="ARBA00022741"/>
    </source>
</evidence>
<keyword evidence="6" id="KW-0413">Isomerase</keyword>
<keyword evidence="4" id="KW-0067">ATP-binding</keyword>
<dbReference type="Gene3D" id="1.10.10.160">
    <property type="match status" value="1"/>
</dbReference>
<dbReference type="InterPro" id="IPR013986">
    <property type="entry name" value="DExx_box_DNA_helicase_dom_sf"/>
</dbReference>
<organism evidence="8">
    <name type="scientific">marine sediment metagenome</name>
    <dbReference type="NCBI Taxonomy" id="412755"/>
    <lineage>
        <taxon>unclassified sequences</taxon>
        <taxon>metagenomes</taxon>
        <taxon>ecological metagenomes</taxon>
    </lineage>
</organism>
<dbReference type="GO" id="GO:0005524">
    <property type="term" value="F:ATP binding"/>
    <property type="evidence" value="ECO:0007669"/>
    <property type="project" value="UniProtKB-KW"/>
</dbReference>
<dbReference type="EMBL" id="BART01006209">
    <property type="protein sequence ID" value="GAG59496.1"/>
    <property type="molecule type" value="Genomic_DNA"/>
</dbReference>
<dbReference type="Gene3D" id="3.40.50.300">
    <property type="entry name" value="P-loop containing nucleotide triphosphate hydrolases"/>
    <property type="match status" value="2"/>
</dbReference>
<evidence type="ECO:0000256" key="6">
    <source>
        <dbReference type="ARBA" id="ARBA00023235"/>
    </source>
</evidence>
<dbReference type="GO" id="GO:0005829">
    <property type="term" value="C:cytosol"/>
    <property type="evidence" value="ECO:0007669"/>
    <property type="project" value="TreeGrafter"/>
</dbReference>
<dbReference type="FunFam" id="1.10.10.160:FF:000001">
    <property type="entry name" value="ATP-dependent DNA helicase"/>
    <property type="match status" value="1"/>
</dbReference>
<protein>
    <recommendedName>
        <fullName evidence="7">UvrD-like helicase ATP-binding domain-containing protein</fullName>
    </recommendedName>
</protein>
<dbReference type="InterPro" id="IPR000212">
    <property type="entry name" value="DNA_helicase_UvrD/REP"/>
</dbReference>
<evidence type="ECO:0000256" key="3">
    <source>
        <dbReference type="ARBA" id="ARBA00022806"/>
    </source>
</evidence>
<name>X1AHK2_9ZZZZ</name>
<evidence type="ECO:0000259" key="7">
    <source>
        <dbReference type="PROSITE" id="PS51198"/>
    </source>
</evidence>
<accession>X1AHK2</accession>
<dbReference type="GO" id="GO:0033202">
    <property type="term" value="C:DNA helicase complex"/>
    <property type="evidence" value="ECO:0007669"/>
    <property type="project" value="TreeGrafter"/>
</dbReference>
<dbReference type="GO" id="GO:0003677">
    <property type="term" value="F:DNA binding"/>
    <property type="evidence" value="ECO:0007669"/>
    <property type="project" value="UniProtKB-KW"/>
</dbReference>